<evidence type="ECO:0000313" key="1">
    <source>
        <dbReference type="EMBL" id="KAJ0018068.1"/>
    </source>
</evidence>
<dbReference type="EMBL" id="CM047747">
    <property type="protein sequence ID" value="KAJ0018068.1"/>
    <property type="molecule type" value="Genomic_DNA"/>
</dbReference>
<dbReference type="Proteomes" id="UP001163603">
    <property type="component" value="Chromosome 12"/>
</dbReference>
<proteinExistence type="predicted"/>
<organism evidence="1 2">
    <name type="scientific">Pistacia integerrima</name>
    <dbReference type="NCBI Taxonomy" id="434235"/>
    <lineage>
        <taxon>Eukaryota</taxon>
        <taxon>Viridiplantae</taxon>
        <taxon>Streptophyta</taxon>
        <taxon>Embryophyta</taxon>
        <taxon>Tracheophyta</taxon>
        <taxon>Spermatophyta</taxon>
        <taxon>Magnoliopsida</taxon>
        <taxon>eudicotyledons</taxon>
        <taxon>Gunneridae</taxon>
        <taxon>Pentapetalae</taxon>
        <taxon>rosids</taxon>
        <taxon>malvids</taxon>
        <taxon>Sapindales</taxon>
        <taxon>Anacardiaceae</taxon>
        <taxon>Pistacia</taxon>
    </lineage>
</organism>
<accession>A0ACC0XKE1</accession>
<gene>
    <name evidence="1" type="ORF">Pint_10260</name>
</gene>
<comment type="caution">
    <text evidence="1">The sequence shown here is derived from an EMBL/GenBank/DDBJ whole genome shotgun (WGS) entry which is preliminary data.</text>
</comment>
<protein>
    <submittedName>
        <fullName evidence="1">Uncharacterized protein</fullName>
    </submittedName>
</protein>
<reference evidence="2" key="1">
    <citation type="journal article" date="2023" name="G3 (Bethesda)">
        <title>Genome assembly and association tests identify interacting loci associated with vigor, precocity, and sex in interspecific pistachio rootstocks.</title>
        <authorList>
            <person name="Palmer W."/>
            <person name="Jacygrad E."/>
            <person name="Sagayaradj S."/>
            <person name="Cavanaugh K."/>
            <person name="Han R."/>
            <person name="Bertier L."/>
            <person name="Beede B."/>
            <person name="Kafkas S."/>
            <person name="Golino D."/>
            <person name="Preece J."/>
            <person name="Michelmore R."/>
        </authorList>
    </citation>
    <scope>NUCLEOTIDE SEQUENCE [LARGE SCALE GENOMIC DNA]</scope>
</reference>
<name>A0ACC0XKE1_9ROSI</name>
<sequence length="322" mass="36286">MAATMGFTLLNSTEDPRQSHMLPIPTGPPRSKYCSCAFSNGRSLEALHKVEREFQPESSESDINQPFPNGYRLKFPDPATFALFLSILLATIVLRLQLTADEKFLWTEGFQQKEILRFILDSNKIKIRAILEKEDGIYCGGRSGGLVRKDFVFCFFHKILEDYCAKTSVNILIWPKRLFIFMNSFGGKKPASKTKGNCQAVGLFLILISAGVTIFFWLANWFDLEAGGIDSNINLVTISCLHLVIVPAIKYWRDFVGFGESVKRNPNVERDVIVGVLEIGIWPESESFIDEGFILLPRSEKVLVKVAKNSLATAQIQNPDMY</sequence>
<evidence type="ECO:0000313" key="2">
    <source>
        <dbReference type="Proteomes" id="UP001163603"/>
    </source>
</evidence>
<keyword evidence="2" id="KW-1185">Reference proteome</keyword>